<evidence type="ECO:0000256" key="1">
    <source>
        <dbReference type="SAM" id="MobiDB-lite"/>
    </source>
</evidence>
<evidence type="ECO:0000313" key="2">
    <source>
        <dbReference type="EMBL" id="RXW16428.1"/>
    </source>
</evidence>
<feature type="region of interest" description="Disordered" evidence="1">
    <location>
        <begin position="85"/>
        <end position="107"/>
    </location>
</feature>
<sequence>MFFSKQKEERLRRAYEQKAHDNLIIVKQLMNNLSEDEKGVLRAYYDTYVLPIDFINIGSPTSNRMPYTLGSGGWNRIVRGFGIKNRKAARPKHDPPESEHKSGKLKG</sequence>
<protein>
    <submittedName>
        <fullName evidence="2">Uncharacterized protein</fullName>
    </submittedName>
</protein>
<evidence type="ECO:0000313" key="3">
    <source>
        <dbReference type="Proteomes" id="UP000290288"/>
    </source>
</evidence>
<organism evidence="2 3">
    <name type="scientific">Candolleomyces aberdarensis</name>
    <dbReference type="NCBI Taxonomy" id="2316362"/>
    <lineage>
        <taxon>Eukaryota</taxon>
        <taxon>Fungi</taxon>
        <taxon>Dikarya</taxon>
        <taxon>Basidiomycota</taxon>
        <taxon>Agaricomycotina</taxon>
        <taxon>Agaricomycetes</taxon>
        <taxon>Agaricomycetidae</taxon>
        <taxon>Agaricales</taxon>
        <taxon>Agaricineae</taxon>
        <taxon>Psathyrellaceae</taxon>
        <taxon>Candolleomyces</taxon>
    </lineage>
</organism>
<feature type="compositionally biased region" description="Basic and acidic residues" evidence="1">
    <location>
        <begin position="91"/>
        <end position="107"/>
    </location>
</feature>
<accession>A0A4V1Q2V7</accession>
<dbReference type="EMBL" id="SDEE01000439">
    <property type="protein sequence ID" value="RXW16428.1"/>
    <property type="molecule type" value="Genomic_DNA"/>
</dbReference>
<dbReference type="AlphaFoldDB" id="A0A4V1Q2V7"/>
<comment type="caution">
    <text evidence="2">The sequence shown here is derived from an EMBL/GenBank/DDBJ whole genome shotgun (WGS) entry which is preliminary data.</text>
</comment>
<name>A0A4V1Q2V7_9AGAR</name>
<proteinExistence type="predicted"/>
<keyword evidence="3" id="KW-1185">Reference proteome</keyword>
<reference evidence="2 3" key="1">
    <citation type="submission" date="2019-01" db="EMBL/GenBank/DDBJ databases">
        <title>Draft genome sequence of Psathyrella aberdarensis IHI B618.</title>
        <authorList>
            <person name="Buettner E."/>
            <person name="Kellner H."/>
        </authorList>
    </citation>
    <scope>NUCLEOTIDE SEQUENCE [LARGE SCALE GENOMIC DNA]</scope>
    <source>
        <strain evidence="2 3">IHI B618</strain>
    </source>
</reference>
<dbReference type="Proteomes" id="UP000290288">
    <property type="component" value="Unassembled WGS sequence"/>
</dbReference>
<gene>
    <name evidence="2" type="ORF">EST38_g9436</name>
</gene>